<dbReference type="InterPro" id="IPR022042">
    <property type="entry name" value="snRNA-activating_su3"/>
</dbReference>
<keyword evidence="4" id="KW-0238">DNA-binding</keyword>
<comment type="subcellular location">
    <subcellularLocation>
        <location evidence="1">Nucleus</location>
    </subcellularLocation>
</comment>
<dbReference type="GO" id="GO:0003681">
    <property type="term" value="F:bent DNA binding"/>
    <property type="evidence" value="ECO:0000318"/>
    <property type="project" value="GO_Central"/>
</dbReference>
<dbReference type="Proteomes" id="UP000036987">
    <property type="component" value="Unassembled WGS sequence"/>
</dbReference>
<dbReference type="PANTHER" id="PTHR13421:SF16">
    <property type="entry name" value="SNRNA-ACTIVATING PROTEIN COMPLEX SUBUNIT 3"/>
    <property type="match status" value="1"/>
</dbReference>
<dbReference type="GO" id="GO:0001006">
    <property type="term" value="F:RNA polymerase III type 3 promoter sequence-specific DNA binding"/>
    <property type="evidence" value="ECO:0000318"/>
    <property type="project" value="GO_Central"/>
</dbReference>
<dbReference type="GO" id="GO:0042795">
    <property type="term" value="P:snRNA transcription by RNA polymerase II"/>
    <property type="evidence" value="ECO:0000318"/>
    <property type="project" value="GO_Central"/>
</dbReference>
<proteinExistence type="inferred from homology"/>
<evidence type="ECO:0000256" key="3">
    <source>
        <dbReference type="ARBA" id="ARBA00023015"/>
    </source>
</evidence>
<keyword evidence="5" id="KW-0804">Transcription</keyword>
<keyword evidence="6" id="KW-0539">Nucleus</keyword>
<feature type="region of interest" description="Disordered" evidence="7">
    <location>
        <begin position="97"/>
        <end position="132"/>
    </location>
</feature>
<dbReference type="Pfam" id="PF12251">
    <property type="entry name" value="SNAPC3"/>
    <property type="match status" value="1"/>
</dbReference>
<dbReference type="GO" id="GO:0042796">
    <property type="term" value="P:snRNA transcription by RNA polymerase III"/>
    <property type="evidence" value="ECO:0000318"/>
    <property type="project" value="GO_Central"/>
</dbReference>
<dbReference type="GO" id="GO:0005634">
    <property type="term" value="C:nucleus"/>
    <property type="evidence" value="ECO:0007669"/>
    <property type="project" value="UniProtKB-SubCell"/>
</dbReference>
<dbReference type="AlphaFoldDB" id="A0A0K9NK69"/>
<dbReference type="OrthoDB" id="46583at2759"/>
<evidence type="ECO:0000256" key="4">
    <source>
        <dbReference type="ARBA" id="ARBA00023125"/>
    </source>
</evidence>
<name>A0A0K9NK69_ZOSMR</name>
<evidence type="ECO:0000256" key="1">
    <source>
        <dbReference type="ARBA" id="ARBA00004123"/>
    </source>
</evidence>
<evidence type="ECO:0000256" key="6">
    <source>
        <dbReference type="ARBA" id="ARBA00023242"/>
    </source>
</evidence>
<accession>A0A0K9NK69</accession>
<keyword evidence="9" id="KW-1185">Reference proteome</keyword>
<sequence length="482" mass="55840">MVDQGSQVVYGMDYNGTSFARGGPIYMDCLISPITSIDEFQASVVFEFEMLQTEVCVSEDFSDELKIGELKILTDEEWVEKALEEDFDVINEHNEDVTQVTQQQHPQSSNGKEEGSNTNLENTRGVSNLQSSQTLCTDVEEIASQENVKKRKKRGRVFDRDLRAADLKDSLAKVEKFAKLKKKQDENKEAARLHSFDGSSQPTKEMIPNSEKIETLRALKFITSPLKLKPSSPTNNLIPISDQEIVLCVEVHGSTVASRKQEFLVLGKQKMTELRDSIYCLTDKIMESEEQYDPSGYFLVENFFYNDFRSQSAIDYSKPILDWLSDCKNEAEEKWEHIMNGQLVKKQKEILGYQSKTNLPIFKSRDMDSTRFCDLRFRLGAGYLYCHQGDCKHTLVIRDMRLIHKDDSHNMTMYPIRTFQYKIQWNKCDACFMRVASKITIDDKWAKKNPCYFCDNCYYLLHYGENGCLLYNDFTVYDNWHT</sequence>
<protein>
    <submittedName>
        <fullName evidence="8">Putative snRNA-activating protein complex subunit</fullName>
    </submittedName>
</protein>
<organism evidence="8 9">
    <name type="scientific">Zostera marina</name>
    <name type="common">Eelgrass</name>
    <dbReference type="NCBI Taxonomy" id="29655"/>
    <lineage>
        <taxon>Eukaryota</taxon>
        <taxon>Viridiplantae</taxon>
        <taxon>Streptophyta</taxon>
        <taxon>Embryophyta</taxon>
        <taxon>Tracheophyta</taxon>
        <taxon>Spermatophyta</taxon>
        <taxon>Magnoliopsida</taxon>
        <taxon>Liliopsida</taxon>
        <taxon>Zosteraceae</taxon>
        <taxon>Zostera</taxon>
    </lineage>
</organism>
<evidence type="ECO:0000256" key="2">
    <source>
        <dbReference type="ARBA" id="ARBA00010410"/>
    </source>
</evidence>
<comment type="similarity">
    <text evidence="2">Belongs to the SNAPC3/SRD2 family.</text>
</comment>
<dbReference type="PANTHER" id="PTHR13421">
    <property type="entry name" value="SNRNA-ACTIVATING PROTEIN COMPLEX SUBUNIT 3"/>
    <property type="match status" value="1"/>
</dbReference>
<dbReference type="GO" id="GO:0019185">
    <property type="term" value="C:snRNA-activating protein complex"/>
    <property type="evidence" value="ECO:0000318"/>
    <property type="project" value="GO_Central"/>
</dbReference>
<evidence type="ECO:0000256" key="5">
    <source>
        <dbReference type="ARBA" id="ARBA00023163"/>
    </source>
</evidence>
<dbReference type="STRING" id="29655.A0A0K9NK69"/>
<evidence type="ECO:0000256" key="7">
    <source>
        <dbReference type="SAM" id="MobiDB-lite"/>
    </source>
</evidence>
<keyword evidence="3" id="KW-0805">Transcription regulation</keyword>
<gene>
    <name evidence="8" type="ORF">ZOSMA_96G00460</name>
</gene>
<evidence type="ECO:0000313" key="9">
    <source>
        <dbReference type="Proteomes" id="UP000036987"/>
    </source>
</evidence>
<evidence type="ECO:0000313" key="8">
    <source>
        <dbReference type="EMBL" id="KMZ56370.1"/>
    </source>
</evidence>
<comment type="caution">
    <text evidence="8">The sequence shown here is derived from an EMBL/GenBank/DDBJ whole genome shotgun (WGS) entry which is preliminary data.</text>
</comment>
<reference evidence="9" key="1">
    <citation type="journal article" date="2016" name="Nature">
        <title>The genome of the seagrass Zostera marina reveals angiosperm adaptation to the sea.</title>
        <authorList>
            <person name="Olsen J.L."/>
            <person name="Rouze P."/>
            <person name="Verhelst B."/>
            <person name="Lin Y.-C."/>
            <person name="Bayer T."/>
            <person name="Collen J."/>
            <person name="Dattolo E."/>
            <person name="De Paoli E."/>
            <person name="Dittami S."/>
            <person name="Maumus F."/>
            <person name="Michel G."/>
            <person name="Kersting A."/>
            <person name="Lauritano C."/>
            <person name="Lohaus R."/>
            <person name="Toepel M."/>
            <person name="Tonon T."/>
            <person name="Vanneste K."/>
            <person name="Amirebrahimi M."/>
            <person name="Brakel J."/>
            <person name="Bostroem C."/>
            <person name="Chovatia M."/>
            <person name="Grimwood J."/>
            <person name="Jenkins J.W."/>
            <person name="Jueterbock A."/>
            <person name="Mraz A."/>
            <person name="Stam W.T."/>
            <person name="Tice H."/>
            <person name="Bornberg-Bauer E."/>
            <person name="Green P.J."/>
            <person name="Pearson G.A."/>
            <person name="Procaccini G."/>
            <person name="Duarte C.M."/>
            <person name="Schmutz J."/>
            <person name="Reusch T.B.H."/>
            <person name="Van de Peer Y."/>
        </authorList>
    </citation>
    <scope>NUCLEOTIDE SEQUENCE [LARGE SCALE GENOMIC DNA]</scope>
    <source>
        <strain evidence="9">cv. Finnish</strain>
    </source>
</reference>
<dbReference type="OMA" id="RRWNEGD"/>
<dbReference type="EMBL" id="LFYR01002199">
    <property type="protein sequence ID" value="KMZ56370.1"/>
    <property type="molecule type" value="Genomic_DNA"/>
</dbReference>